<dbReference type="InterPro" id="IPR004481">
    <property type="entry name" value="K/Na/Ca-exchanger"/>
</dbReference>
<sequence>MYTVLVFLLFALGLVLIIKGGDYFVDSAVWIAGVSGIPKFIIGATVVSIATTMPELIVSLMAAVEGKVDIAIGNAIGSVTANTGIILAFSIMLAPFAIRAKDYSLKTFLLIFAVLSLYIFSLTGKLSVIGCIILALIFAIFTYETLKSAKNEQSDERTVISSKKEVKINVIKFIGGCLGIIIGARLLVDNGTVIAQILHVPDSIISVTMIAIGTSLPELITAITAIRKKQGALSAGNIVGANIIDTTLILPVCSLVAGKPLTVPAQALKFDFPVCLIINALIFIPAVMRSKFSRSQGILAFALYIAYVVAIVMFM</sequence>
<evidence type="ECO:0000259" key="6">
    <source>
        <dbReference type="Pfam" id="PF01699"/>
    </source>
</evidence>
<evidence type="ECO:0000313" key="8">
    <source>
        <dbReference type="Proteomes" id="UP000647416"/>
    </source>
</evidence>
<evidence type="ECO:0000256" key="3">
    <source>
        <dbReference type="ARBA" id="ARBA00022989"/>
    </source>
</evidence>
<name>A0A926FBP5_9FIRM</name>
<dbReference type="Proteomes" id="UP000647416">
    <property type="component" value="Unassembled WGS sequence"/>
</dbReference>
<feature type="domain" description="Sodium/calcium exchanger membrane region" evidence="6">
    <location>
        <begin position="171"/>
        <end position="312"/>
    </location>
</feature>
<feature type="transmembrane region" description="Helical" evidence="5">
    <location>
        <begin position="70"/>
        <end position="91"/>
    </location>
</feature>
<evidence type="ECO:0000313" key="7">
    <source>
        <dbReference type="EMBL" id="MBC8595419.1"/>
    </source>
</evidence>
<feature type="transmembrane region" description="Helical" evidence="5">
    <location>
        <begin position="270"/>
        <end position="288"/>
    </location>
</feature>
<evidence type="ECO:0000256" key="2">
    <source>
        <dbReference type="ARBA" id="ARBA00022692"/>
    </source>
</evidence>
<feature type="domain" description="Sodium/calcium exchanger membrane region" evidence="6">
    <location>
        <begin position="6"/>
        <end position="143"/>
    </location>
</feature>
<feature type="transmembrane region" description="Helical" evidence="5">
    <location>
        <begin position="103"/>
        <end position="120"/>
    </location>
</feature>
<keyword evidence="2 5" id="KW-0812">Transmembrane</keyword>
<comment type="subcellular location">
    <subcellularLocation>
        <location evidence="1">Membrane</location>
        <topology evidence="1">Multi-pass membrane protein</topology>
    </subcellularLocation>
</comment>
<dbReference type="GO" id="GO:0008273">
    <property type="term" value="F:calcium, potassium:sodium antiporter activity"/>
    <property type="evidence" value="ECO:0007669"/>
    <property type="project" value="TreeGrafter"/>
</dbReference>
<gene>
    <name evidence="7" type="ORF">H8706_00855</name>
</gene>
<dbReference type="EMBL" id="JACRTE010000001">
    <property type="protein sequence ID" value="MBC8595419.1"/>
    <property type="molecule type" value="Genomic_DNA"/>
</dbReference>
<dbReference type="InterPro" id="IPR004837">
    <property type="entry name" value="NaCa_Exmemb"/>
</dbReference>
<keyword evidence="8" id="KW-1185">Reference proteome</keyword>
<feature type="transmembrane region" description="Helical" evidence="5">
    <location>
        <begin position="166"/>
        <end position="184"/>
    </location>
</feature>
<dbReference type="InterPro" id="IPR044880">
    <property type="entry name" value="NCX_ion-bd_dom_sf"/>
</dbReference>
<feature type="transmembrane region" description="Helical" evidence="5">
    <location>
        <begin position="204"/>
        <end position="226"/>
    </location>
</feature>
<dbReference type="RefSeq" id="WP_262431117.1">
    <property type="nucleotide sequence ID" value="NZ_JACRTE010000001.1"/>
</dbReference>
<evidence type="ECO:0000256" key="5">
    <source>
        <dbReference type="SAM" id="Phobius"/>
    </source>
</evidence>
<dbReference type="PANTHER" id="PTHR10846">
    <property type="entry name" value="SODIUM/POTASSIUM/CALCIUM EXCHANGER"/>
    <property type="match status" value="1"/>
</dbReference>
<reference evidence="7" key="1">
    <citation type="submission" date="2020-08" db="EMBL/GenBank/DDBJ databases">
        <title>Genome public.</title>
        <authorList>
            <person name="Liu C."/>
            <person name="Sun Q."/>
        </authorList>
    </citation>
    <scope>NUCLEOTIDE SEQUENCE</scope>
    <source>
        <strain evidence="7">NSJ-50</strain>
    </source>
</reference>
<keyword evidence="4 5" id="KW-0472">Membrane</keyword>
<dbReference type="Gene3D" id="1.20.1420.30">
    <property type="entry name" value="NCX, central ion-binding region"/>
    <property type="match status" value="1"/>
</dbReference>
<organism evidence="7 8">
    <name type="scientific">Qingrenia yutianensis</name>
    <dbReference type="NCBI Taxonomy" id="2763676"/>
    <lineage>
        <taxon>Bacteria</taxon>
        <taxon>Bacillati</taxon>
        <taxon>Bacillota</taxon>
        <taxon>Clostridia</taxon>
        <taxon>Eubacteriales</taxon>
        <taxon>Oscillospiraceae</taxon>
        <taxon>Qingrenia</taxon>
    </lineage>
</organism>
<evidence type="ECO:0000256" key="1">
    <source>
        <dbReference type="ARBA" id="ARBA00004141"/>
    </source>
</evidence>
<dbReference type="PANTHER" id="PTHR10846:SF8">
    <property type="entry name" value="INNER MEMBRANE PROTEIN YRBG"/>
    <property type="match status" value="1"/>
</dbReference>
<comment type="caution">
    <text evidence="7">The sequence shown here is derived from an EMBL/GenBank/DDBJ whole genome shotgun (WGS) entry which is preliminary data.</text>
</comment>
<dbReference type="NCBIfam" id="TIGR00367">
    <property type="entry name" value="calcium/sodium antiporter"/>
    <property type="match status" value="1"/>
</dbReference>
<evidence type="ECO:0000256" key="4">
    <source>
        <dbReference type="ARBA" id="ARBA00023136"/>
    </source>
</evidence>
<feature type="transmembrane region" description="Helical" evidence="5">
    <location>
        <begin position="238"/>
        <end position="258"/>
    </location>
</feature>
<dbReference type="GO" id="GO:0005262">
    <property type="term" value="F:calcium channel activity"/>
    <property type="evidence" value="ECO:0007669"/>
    <property type="project" value="TreeGrafter"/>
</dbReference>
<dbReference type="GO" id="GO:0005886">
    <property type="term" value="C:plasma membrane"/>
    <property type="evidence" value="ECO:0007669"/>
    <property type="project" value="TreeGrafter"/>
</dbReference>
<proteinExistence type="predicted"/>
<dbReference type="GO" id="GO:0006874">
    <property type="term" value="P:intracellular calcium ion homeostasis"/>
    <property type="evidence" value="ECO:0007669"/>
    <property type="project" value="TreeGrafter"/>
</dbReference>
<accession>A0A926FBP5</accession>
<dbReference type="Pfam" id="PF01699">
    <property type="entry name" value="Na_Ca_ex"/>
    <property type="match status" value="2"/>
</dbReference>
<dbReference type="AlphaFoldDB" id="A0A926FBP5"/>
<keyword evidence="3 5" id="KW-1133">Transmembrane helix</keyword>
<feature type="transmembrane region" description="Helical" evidence="5">
    <location>
        <begin position="297"/>
        <end position="314"/>
    </location>
</feature>
<protein>
    <submittedName>
        <fullName evidence="7">Calcium/sodium antiporter</fullName>
    </submittedName>
</protein>